<keyword evidence="3" id="KW-1185">Reference proteome</keyword>
<comment type="caution">
    <text evidence="2">The sequence shown here is derived from an EMBL/GenBank/DDBJ whole genome shotgun (WGS) entry which is preliminary data.</text>
</comment>
<dbReference type="Proteomes" id="UP000789570">
    <property type="component" value="Unassembled WGS sequence"/>
</dbReference>
<name>A0A9N9A364_9GLOM</name>
<dbReference type="AlphaFoldDB" id="A0A9N9A364"/>
<protein>
    <submittedName>
        <fullName evidence="2">12425_t:CDS:1</fullName>
    </submittedName>
</protein>
<feature type="region of interest" description="Disordered" evidence="1">
    <location>
        <begin position="297"/>
        <end position="355"/>
    </location>
</feature>
<dbReference type="OrthoDB" id="2156052at2759"/>
<dbReference type="Gene3D" id="1.10.150.50">
    <property type="entry name" value="Transcription Factor, Ets-1"/>
    <property type="match status" value="1"/>
</dbReference>
<reference evidence="2" key="1">
    <citation type="submission" date="2021-06" db="EMBL/GenBank/DDBJ databases">
        <authorList>
            <person name="Kallberg Y."/>
            <person name="Tangrot J."/>
            <person name="Rosling A."/>
        </authorList>
    </citation>
    <scope>NUCLEOTIDE SEQUENCE</scope>
    <source>
        <strain evidence="2">UK204</strain>
    </source>
</reference>
<sequence>MSTSTPVTPRVEDIEGYDTETLITYLQNQQNQRILNLREDHIDVLRENEVSGYDFLKLKKVDLERYGLKLGPAKIISKFVIKLNNQRLLNSEKYLSCIPPAIGYPQDASNSSYSTNTGGIWPSRIIRWNGFLEEVTRFSFNQTPKFERSQFVEGLRARVKNSVETAMDVNIFRILNQFLLPEFEFSKQNDSVFNNDNPKHWLRKTRFHLYEDNHFTGYASGDLINVISQLYNYMVTDELQYGILASYDHHFFFRRPIDNPSVLLISESLPFKSTNPPVLKTYAFLVHLANINPESPHPNLILGRTRQGSSNQNSGSNNQSFNDQSQSSGLGTNYRNQQDSRDQSSEANSQLSFRI</sequence>
<evidence type="ECO:0000313" key="2">
    <source>
        <dbReference type="EMBL" id="CAG8516051.1"/>
    </source>
</evidence>
<dbReference type="InterPro" id="IPR013761">
    <property type="entry name" value="SAM/pointed_sf"/>
</dbReference>
<gene>
    <name evidence="2" type="ORF">FCALED_LOCUS4450</name>
</gene>
<feature type="compositionally biased region" description="Low complexity" evidence="1">
    <location>
        <begin position="307"/>
        <end position="329"/>
    </location>
</feature>
<dbReference type="EMBL" id="CAJVPQ010000875">
    <property type="protein sequence ID" value="CAG8516051.1"/>
    <property type="molecule type" value="Genomic_DNA"/>
</dbReference>
<proteinExistence type="predicted"/>
<evidence type="ECO:0000313" key="3">
    <source>
        <dbReference type="Proteomes" id="UP000789570"/>
    </source>
</evidence>
<evidence type="ECO:0000256" key="1">
    <source>
        <dbReference type="SAM" id="MobiDB-lite"/>
    </source>
</evidence>
<feature type="compositionally biased region" description="Polar residues" evidence="1">
    <location>
        <begin position="345"/>
        <end position="355"/>
    </location>
</feature>
<accession>A0A9N9A364</accession>
<organism evidence="2 3">
    <name type="scientific">Funneliformis caledonium</name>
    <dbReference type="NCBI Taxonomy" id="1117310"/>
    <lineage>
        <taxon>Eukaryota</taxon>
        <taxon>Fungi</taxon>
        <taxon>Fungi incertae sedis</taxon>
        <taxon>Mucoromycota</taxon>
        <taxon>Glomeromycotina</taxon>
        <taxon>Glomeromycetes</taxon>
        <taxon>Glomerales</taxon>
        <taxon>Glomeraceae</taxon>
        <taxon>Funneliformis</taxon>
    </lineage>
</organism>